<comment type="function">
    <text evidence="7">Part of the tripartite ATP-independent periplasmic (TRAP) transport system.</text>
</comment>
<keyword evidence="6 7" id="KW-0472">Membrane</keyword>
<name>A0A074JUX0_9RHOB</name>
<dbReference type="Proteomes" id="UP000027471">
    <property type="component" value="Unassembled WGS sequence"/>
</dbReference>
<comment type="subcellular location">
    <subcellularLocation>
        <location evidence="1 7">Cell inner membrane</location>
        <topology evidence="1 7">Multi-pass membrane protein</topology>
    </subcellularLocation>
</comment>
<dbReference type="PANTHER" id="PTHR33362">
    <property type="entry name" value="SIALIC ACID TRAP TRANSPORTER PERMEASE PROTEIN SIAT-RELATED"/>
    <property type="match status" value="1"/>
</dbReference>
<feature type="transmembrane region" description="Helical" evidence="7">
    <location>
        <begin position="6"/>
        <end position="39"/>
    </location>
</feature>
<proteinExistence type="inferred from homology"/>
<evidence type="ECO:0000256" key="2">
    <source>
        <dbReference type="ARBA" id="ARBA00022475"/>
    </source>
</evidence>
<gene>
    <name evidence="9" type="ORF">DT23_13690</name>
</gene>
<keyword evidence="4 7" id="KW-0812">Transmembrane</keyword>
<dbReference type="NCBIfam" id="TIGR00786">
    <property type="entry name" value="dctM"/>
    <property type="match status" value="1"/>
</dbReference>
<accession>A0A074JUX0</accession>
<keyword evidence="2" id="KW-1003">Cell membrane</keyword>
<evidence type="ECO:0000256" key="1">
    <source>
        <dbReference type="ARBA" id="ARBA00004429"/>
    </source>
</evidence>
<comment type="subunit">
    <text evidence="7">The complex comprises the extracytoplasmic solute receptor protein and the two transmembrane proteins.</text>
</comment>
<keyword evidence="3 7" id="KW-0997">Cell inner membrane</keyword>
<feature type="transmembrane region" description="Helical" evidence="7">
    <location>
        <begin position="224"/>
        <end position="242"/>
    </location>
</feature>
<feature type="transmembrane region" description="Helical" evidence="7">
    <location>
        <begin position="340"/>
        <end position="358"/>
    </location>
</feature>
<organism evidence="9 10">
    <name type="scientific">Thioclava indica</name>
    <dbReference type="NCBI Taxonomy" id="1353528"/>
    <lineage>
        <taxon>Bacteria</taxon>
        <taxon>Pseudomonadati</taxon>
        <taxon>Pseudomonadota</taxon>
        <taxon>Alphaproteobacteria</taxon>
        <taxon>Rhodobacterales</taxon>
        <taxon>Paracoccaceae</taxon>
        <taxon>Thioclava</taxon>
    </lineage>
</organism>
<feature type="transmembrane region" description="Helical" evidence="7">
    <location>
        <begin position="399"/>
        <end position="424"/>
    </location>
</feature>
<dbReference type="PANTHER" id="PTHR33362:SF5">
    <property type="entry name" value="C4-DICARBOXYLATE TRAP TRANSPORTER LARGE PERMEASE PROTEIN DCTM"/>
    <property type="match status" value="1"/>
</dbReference>
<reference evidence="9 10" key="1">
    <citation type="journal article" date="2015" name="Antonie Van Leeuwenhoek">
        <title>Thioclava indica sp. nov., isolated from surface seawater of the Indian Ocean.</title>
        <authorList>
            <person name="Liu Y."/>
            <person name="Lai Q."/>
            <person name="Du J."/>
            <person name="Xu H."/>
            <person name="Jiang L."/>
            <person name="Shao Z."/>
        </authorList>
    </citation>
    <scope>NUCLEOTIDE SEQUENCE [LARGE SCALE GENOMIC DNA]</scope>
    <source>
        <strain evidence="9 10">DT23-4</strain>
    </source>
</reference>
<feature type="transmembrane region" description="Helical" evidence="7">
    <location>
        <begin position="99"/>
        <end position="120"/>
    </location>
</feature>
<evidence type="ECO:0000256" key="7">
    <source>
        <dbReference type="RuleBase" id="RU369079"/>
    </source>
</evidence>
<dbReference type="InterPro" id="IPR010656">
    <property type="entry name" value="DctM"/>
</dbReference>
<evidence type="ECO:0000256" key="4">
    <source>
        <dbReference type="ARBA" id="ARBA00022692"/>
    </source>
</evidence>
<evidence type="ECO:0000313" key="9">
    <source>
        <dbReference type="EMBL" id="KEO60279.1"/>
    </source>
</evidence>
<dbReference type="RefSeq" id="WP_038130214.1">
    <property type="nucleotide sequence ID" value="NZ_AUNB01000020.1"/>
</dbReference>
<evidence type="ECO:0000313" key="10">
    <source>
        <dbReference type="Proteomes" id="UP000027471"/>
    </source>
</evidence>
<dbReference type="GO" id="GO:0005886">
    <property type="term" value="C:plasma membrane"/>
    <property type="evidence" value="ECO:0007669"/>
    <property type="project" value="UniProtKB-SubCell"/>
</dbReference>
<dbReference type="EMBL" id="AUNB01000020">
    <property type="protein sequence ID" value="KEO60279.1"/>
    <property type="molecule type" value="Genomic_DNA"/>
</dbReference>
<dbReference type="GO" id="GO:0022857">
    <property type="term" value="F:transmembrane transporter activity"/>
    <property type="evidence" value="ECO:0007669"/>
    <property type="project" value="UniProtKB-UniRule"/>
</dbReference>
<evidence type="ECO:0000259" key="8">
    <source>
        <dbReference type="Pfam" id="PF06808"/>
    </source>
</evidence>
<feature type="transmembrane region" description="Helical" evidence="7">
    <location>
        <begin position="364"/>
        <end position="387"/>
    </location>
</feature>
<evidence type="ECO:0000256" key="6">
    <source>
        <dbReference type="ARBA" id="ARBA00023136"/>
    </source>
</evidence>
<dbReference type="OrthoDB" id="9790209at2"/>
<keyword evidence="7" id="KW-0813">Transport</keyword>
<dbReference type="Pfam" id="PF06808">
    <property type="entry name" value="DctM"/>
    <property type="match status" value="1"/>
</dbReference>
<dbReference type="PIRSF" id="PIRSF006066">
    <property type="entry name" value="HI0050"/>
    <property type="match status" value="1"/>
</dbReference>
<dbReference type="AlphaFoldDB" id="A0A074JUX0"/>
<keyword evidence="5 7" id="KW-1133">Transmembrane helix</keyword>
<feature type="transmembrane region" description="Helical" evidence="7">
    <location>
        <begin position="140"/>
        <end position="166"/>
    </location>
</feature>
<feature type="transmembrane region" description="Helical" evidence="7">
    <location>
        <begin position="278"/>
        <end position="302"/>
    </location>
</feature>
<sequence>MSDPVVFSILLGLLLVLLAGGLWVALSLLVVALAGLTFFSNAPTGLVMATTLWGNSHSWPLAALPLFILMGEILLRSRLSQDMFSGLAPWLGRTPGRLLHVNVLGCAIFAAVSGSSAATAATIGRMSVPELTKRGYPESLILGTLAGSATLGFLIPPSVILIVYGVATEQSIARLFIAGILPGLMLVVLFGGYVALRAWLNPGMIPAEEGTPSLRDKLRASRNLLPVVALIGGVIGTIYTGVASPTDAAAIGVVFSLILAVASGTFSRRDFIEALLSATRTSAMIAFILMGASVLSVSMGFTGIPRNLAAWIGTFGLTPYALLAVLTVFFIVLGCFLDGISVVVLTTSIILPMVQAAGIDPMWFGIYLVLVVEMSQITPPVGFNLFVIQGLTGFDIMKIARAAFPFFGLLLLGVLLITLFPQIVTFLPDAMGN</sequence>
<feature type="domain" description="TRAP C4-dicarboxylate transport system permease DctM subunit" evidence="8">
    <location>
        <begin position="11"/>
        <end position="423"/>
    </location>
</feature>
<protein>
    <recommendedName>
        <fullName evidence="7">TRAP transporter large permease protein</fullName>
    </recommendedName>
</protein>
<comment type="caution">
    <text evidence="9">The sequence shown here is derived from an EMBL/GenBank/DDBJ whole genome shotgun (WGS) entry which is preliminary data.</text>
</comment>
<feature type="transmembrane region" description="Helical" evidence="7">
    <location>
        <begin position="172"/>
        <end position="196"/>
    </location>
</feature>
<comment type="similarity">
    <text evidence="7">Belongs to the TRAP transporter large permease family.</text>
</comment>
<keyword evidence="10" id="KW-1185">Reference proteome</keyword>
<feature type="transmembrane region" description="Helical" evidence="7">
    <location>
        <begin position="248"/>
        <end position="266"/>
    </location>
</feature>
<evidence type="ECO:0000256" key="5">
    <source>
        <dbReference type="ARBA" id="ARBA00022989"/>
    </source>
</evidence>
<dbReference type="eggNOG" id="COG1593">
    <property type="taxonomic scope" value="Bacteria"/>
</dbReference>
<dbReference type="STRING" id="1353528.DT23_13690"/>
<evidence type="ECO:0000256" key="3">
    <source>
        <dbReference type="ARBA" id="ARBA00022519"/>
    </source>
</evidence>
<dbReference type="InterPro" id="IPR004681">
    <property type="entry name" value="TRAP_DctM"/>
</dbReference>
<feature type="transmembrane region" description="Helical" evidence="7">
    <location>
        <begin position="308"/>
        <end position="333"/>
    </location>
</feature>